<organism evidence="3 4">
    <name type="scientific">Pelagomonas calceolata</name>
    <dbReference type="NCBI Taxonomy" id="35677"/>
    <lineage>
        <taxon>Eukaryota</taxon>
        <taxon>Sar</taxon>
        <taxon>Stramenopiles</taxon>
        <taxon>Ochrophyta</taxon>
        <taxon>Pelagophyceae</taxon>
        <taxon>Pelagomonadales</taxon>
        <taxon>Pelagomonadaceae</taxon>
        <taxon>Pelagomonas</taxon>
    </lineage>
</organism>
<keyword evidence="2" id="KW-0472">Membrane</keyword>
<comment type="caution">
    <text evidence="3">The sequence shown here is derived from an EMBL/GenBank/DDBJ whole genome shotgun (WGS) entry which is preliminary data.</text>
</comment>
<protein>
    <submittedName>
        <fullName evidence="3">Uncharacterized protein</fullName>
    </submittedName>
</protein>
<dbReference type="EMBL" id="CAKKNE010000003">
    <property type="protein sequence ID" value="CAH0371628.1"/>
    <property type="molecule type" value="Genomic_DNA"/>
</dbReference>
<evidence type="ECO:0000256" key="2">
    <source>
        <dbReference type="SAM" id="Phobius"/>
    </source>
</evidence>
<keyword evidence="4" id="KW-1185">Reference proteome</keyword>
<feature type="region of interest" description="Disordered" evidence="1">
    <location>
        <begin position="1"/>
        <end position="53"/>
    </location>
</feature>
<evidence type="ECO:0000256" key="1">
    <source>
        <dbReference type="SAM" id="MobiDB-lite"/>
    </source>
</evidence>
<evidence type="ECO:0000313" key="3">
    <source>
        <dbReference type="EMBL" id="CAH0371628.1"/>
    </source>
</evidence>
<reference evidence="3" key="1">
    <citation type="submission" date="2021-11" db="EMBL/GenBank/DDBJ databases">
        <authorList>
            <consortium name="Genoscope - CEA"/>
            <person name="William W."/>
        </authorList>
    </citation>
    <scope>NUCLEOTIDE SEQUENCE</scope>
</reference>
<proteinExistence type="predicted"/>
<feature type="compositionally biased region" description="Polar residues" evidence="1">
    <location>
        <begin position="1"/>
        <end position="35"/>
    </location>
</feature>
<dbReference type="AlphaFoldDB" id="A0A8J2SJC7"/>
<name>A0A8J2SJC7_9STRA</name>
<keyword evidence="2" id="KW-1133">Transmembrane helix</keyword>
<feature type="transmembrane region" description="Helical" evidence="2">
    <location>
        <begin position="239"/>
        <end position="259"/>
    </location>
</feature>
<gene>
    <name evidence="3" type="ORF">PECAL_3P15790</name>
</gene>
<dbReference type="Proteomes" id="UP000789595">
    <property type="component" value="Unassembled WGS sequence"/>
</dbReference>
<feature type="transmembrane region" description="Helical" evidence="2">
    <location>
        <begin position="200"/>
        <end position="219"/>
    </location>
</feature>
<sequence length="295" mass="31216">MYSSADSAFSPAQDTAHWTSTPEPARSSTVASSNFARRRSSSTHHISPVIAKPSDNVPSRVRWFTSAPAPRRTATKAGVAMVLQNTALCNVVFPLPSRTFGSAPRASARRARSTLAVDIVYERHSSTSVRWWTFVAAASQVFTNSISCGVISAADAALNTSMGGCRDVASKSDMACGRGTVRAKKHLGAAKNRAVRASSVGPRVGSALLASDGYSYLFFLVGRLVSRRDMFMNAWTPHAHGLLGAVVVVVATLFQGVGVEAPRAAALRRRAAEAPLVMARQALAGAERAARAAHH</sequence>
<evidence type="ECO:0000313" key="4">
    <source>
        <dbReference type="Proteomes" id="UP000789595"/>
    </source>
</evidence>
<accession>A0A8J2SJC7</accession>
<keyword evidence="2" id="KW-0812">Transmembrane</keyword>